<evidence type="ECO:0000256" key="2">
    <source>
        <dbReference type="PROSITE-ProRule" id="PRU01091"/>
    </source>
</evidence>
<feature type="transmembrane region" description="Helical" evidence="3">
    <location>
        <begin position="132"/>
        <end position="151"/>
    </location>
</feature>
<dbReference type="InterPro" id="IPR036388">
    <property type="entry name" value="WH-like_DNA-bd_sf"/>
</dbReference>
<evidence type="ECO:0000313" key="6">
    <source>
        <dbReference type="Proteomes" id="UP001231109"/>
    </source>
</evidence>
<organism evidence="5 6">
    <name type="scientific">Rheinheimera baltica</name>
    <dbReference type="NCBI Taxonomy" id="67576"/>
    <lineage>
        <taxon>Bacteria</taxon>
        <taxon>Pseudomonadati</taxon>
        <taxon>Pseudomonadota</taxon>
        <taxon>Gammaproteobacteria</taxon>
        <taxon>Chromatiales</taxon>
        <taxon>Chromatiaceae</taxon>
        <taxon>Rheinheimera</taxon>
    </lineage>
</organism>
<keyword evidence="3" id="KW-1133">Transmembrane helix</keyword>
<gene>
    <name evidence="5" type="ORF">ORJ04_17065</name>
</gene>
<dbReference type="PANTHER" id="PTHR36842">
    <property type="entry name" value="PROTEIN TOLB HOMOLOG"/>
    <property type="match status" value="1"/>
</dbReference>
<dbReference type="InterPro" id="IPR011042">
    <property type="entry name" value="6-blade_b-propeller_TolB-like"/>
</dbReference>
<keyword evidence="3" id="KW-0472">Membrane</keyword>
<dbReference type="SUPFAM" id="SSF82171">
    <property type="entry name" value="DPP6 N-terminal domain-like"/>
    <property type="match status" value="1"/>
</dbReference>
<evidence type="ECO:0000259" key="4">
    <source>
        <dbReference type="PROSITE" id="PS51755"/>
    </source>
</evidence>
<keyword evidence="3" id="KW-0812">Transmembrane</keyword>
<proteinExistence type="predicted"/>
<dbReference type="InterPro" id="IPR016032">
    <property type="entry name" value="Sig_transdc_resp-reg_C-effctor"/>
</dbReference>
<evidence type="ECO:0000256" key="1">
    <source>
        <dbReference type="ARBA" id="ARBA00023125"/>
    </source>
</evidence>
<dbReference type="Gene3D" id="1.10.10.10">
    <property type="entry name" value="Winged helix-like DNA-binding domain superfamily/Winged helix DNA-binding domain"/>
    <property type="match status" value="1"/>
</dbReference>
<dbReference type="Pfam" id="PF00486">
    <property type="entry name" value="Trans_reg_C"/>
    <property type="match status" value="1"/>
</dbReference>
<dbReference type="PROSITE" id="PS51755">
    <property type="entry name" value="OMPR_PHOB"/>
    <property type="match status" value="1"/>
</dbReference>
<feature type="domain" description="OmpR/PhoB-type" evidence="4">
    <location>
        <begin position="1"/>
        <end position="99"/>
    </location>
</feature>
<dbReference type="CDD" id="cd00383">
    <property type="entry name" value="trans_reg_C"/>
    <property type="match status" value="1"/>
</dbReference>
<evidence type="ECO:0000313" key="5">
    <source>
        <dbReference type="EMBL" id="MDP5137669.1"/>
    </source>
</evidence>
<dbReference type="EMBL" id="JAPJDZ010000060">
    <property type="protein sequence ID" value="MDP5137669.1"/>
    <property type="molecule type" value="Genomic_DNA"/>
</dbReference>
<comment type="caution">
    <text evidence="5">The sequence shown here is derived from an EMBL/GenBank/DDBJ whole genome shotgun (WGS) entry which is preliminary data.</text>
</comment>
<dbReference type="SMART" id="SM00862">
    <property type="entry name" value="Trans_reg_C"/>
    <property type="match status" value="1"/>
</dbReference>
<reference evidence="5 6" key="1">
    <citation type="submission" date="2022-11" db="EMBL/GenBank/DDBJ databases">
        <title>Viruses from the air-sea interface of a natural surface slick.</title>
        <authorList>
            <person name="Rahlff J."/>
            <person name="Holmfeldt K."/>
        </authorList>
    </citation>
    <scope>NUCLEOTIDE SEQUENCE [LARGE SCALE GENOMIC DNA]</scope>
    <source>
        <strain evidence="5 6">SMS4</strain>
    </source>
</reference>
<dbReference type="RefSeq" id="WP_305976944.1">
    <property type="nucleotide sequence ID" value="NZ_JAPJDZ010000060.1"/>
</dbReference>
<accession>A0ABT9I2S2</accession>
<dbReference type="Gene3D" id="2.120.10.30">
    <property type="entry name" value="TolB, C-terminal domain"/>
    <property type="match status" value="2"/>
</dbReference>
<evidence type="ECO:0000256" key="3">
    <source>
        <dbReference type="SAM" id="Phobius"/>
    </source>
</evidence>
<protein>
    <submittedName>
        <fullName evidence="5">Winged helix-turn-helix domain-containing protein</fullName>
    </submittedName>
</protein>
<keyword evidence="6" id="KW-1185">Reference proteome</keyword>
<feature type="DNA-binding region" description="OmpR/PhoB-type" evidence="2">
    <location>
        <begin position="1"/>
        <end position="99"/>
    </location>
</feature>
<name>A0ABT9I2S2_9GAMM</name>
<dbReference type="SUPFAM" id="SSF46894">
    <property type="entry name" value="C-terminal effector domain of the bipartite response regulators"/>
    <property type="match status" value="1"/>
</dbReference>
<dbReference type="Proteomes" id="UP001231109">
    <property type="component" value="Unassembled WGS sequence"/>
</dbReference>
<dbReference type="InterPro" id="IPR001867">
    <property type="entry name" value="OmpR/PhoB-type_DNA-bd"/>
</dbReference>
<sequence length="720" mass="80838">METKQLGPWIFNSADFSISDNTQRIELEPLLCKLLAYFADNAGRIVSRQQLVDEIWQQSFVDDNAINRAISELRKVLQHPTLSQSPIKTHHRKGYSLQLVYAETKNIDATETEQAHSNLSAENEKPPGNRRFFILAVGIVLLAIASFTFFWSGNDLVPAEAIEQPNLEQRHKLSLTTQQKVTWFKGVESRPLMSPNKQLLAYGHAQADGSMRVLVRKASAMISGKAIQEIAIEQENTYYVPHSWQPKSQHLLVQSLSRDGQTCNYLNYDFSRYPNFTVSQVSDCKGFLLGNAQLSEDGQWLYQSTTNGGMYGSNALVGTNLTNNNTQVLVAAPETGLGVVMLALSPDGSKLAYEFMSESNHPEIFIYDVQTREHQRLAAMPVRALVMGIDWSSDQSTLYLPGTNAILTLNVKTKALSVLQLPEDVIAGELTLAGENQAYISALSSSAITENAMQLIKVSFPFDESRRVFTPINDAAGSAISPELSPVQPNRYAFSANWSGNWQLWLHDKGQNRQLTEFSDAHGPITSVCWSSDGRFIAFVKAGNLYLYDIEQHLVIPKLENNDIGQPQWLPDNSGMVLTRLQHDNQNLWQLDLASNALTQLTFGGANQAQFDKQGQLYYHRDGRLIRYVDGKRSDIDVLNADDNSTYVAVSKLRNNEQWRYGIFGHIQRRSLTGEVLQQTQLPYQLVGIHFNPANQDELYLSVFTTPELALEFIQWQPVP</sequence>
<keyword evidence="1 2" id="KW-0238">DNA-binding</keyword>